<feature type="region of interest" description="Disordered" evidence="1">
    <location>
        <begin position="1037"/>
        <end position="1056"/>
    </location>
</feature>
<feature type="compositionally biased region" description="Polar residues" evidence="1">
    <location>
        <begin position="537"/>
        <end position="546"/>
    </location>
</feature>
<dbReference type="InterPro" id="IPR026130">
    <property type="entry name" value="PPP1R26"/>
</dbReference>
<evidence type="ECO:0000259" key="2">
    <source>
        <dbReference type="Pfam" id="PF15740"/>
    </source>
</evidence>
<feature type="region of interest" description="Disordered" evidence="1">
    <location>
        <begin position="92"/>
        <end position="128"/>
    </location>
</feature>
<protein>
    <submittedName>
        <fullName evidence="3">Protein phosphatase 1, regulatory subunit 26</fullName>
    </submittedName>
</protein>
<feature type="region of interest" description="Disordered" evidence="1">
    <location>
        <begin position="499"/>
        <end position="721"/>
    </location>
</feature>
<feature type="region of interest" description="Disordered" evidence="1">
    <location>
        <begin position="773"/>
        <end position="847"/>
    </location>
</feature>
<dbReference type="InterPro" id="IPR031474">
    <property type="entry name" value="PPP1R26_N"/>
</dbReference>
<organism evidence="3 4">
    <name type="scientific">Cyclopterus lumpus</name>
    <name type="common">Lumpsucker</name>
    <dbReference type="NCBI Taxonomy" id="8103"/>
    <lineage>
        <taxon>Eukaryota</taxon>
        <taxon>Metazoa</taxon>
        <taxon>Chordata</taxon>
        <taxon>Craniata</taxon>
        <taxon>Vertebrata</taxon>
        <taxon>Euteleostomi</taxon>
        <taxon>Actinopterygii</taxon>
        <taxon>Neopterygii</taxon>
        <taxon>Teleostei</taxon>
        <taxon>Neoteleostei</taxon>
        <taxon>Acanthomorphata</taxon>
        <taxon>Eupercaria</taxon>
        <taxon>Perciformes</taxon>
        <taxon>Cottioidei</taxon>
        <taxon>Cottales</taxon>
        <taxon>Cyclopteridae</taxon>
        <taxon>Cyclopterus</taxon>
    </lineage>
</organism>
<proteinExistence type="predicted"/>
<dbReference type="PANTHER" id="PTHR15724">
    <property type="entry name" value="PROTEIN PHOSPHATASE 1 REGULATORY SUBUNIT 26"/>
    <property type="match status" value="1"/>
</dbReference>
<evidence type="ECO:0000313" key="3">
    <source>
        <dbReference type="Ensembl" id="ENSCLMP00005034477.1"/>
    </source>
</evidence>
<dbReference type="Proteomes" id="UP000694565">
    <property type="component" value="Unplaced"/>
</dbReference>
<feature type="domain" description="Protein phosphatase 1 regulatory subunit 26 N-terminal" evidence="2">
    <location>
        <begin position="298"/>
        <end position="571"/>
    </location>
</feature>
<feature type="region of interest" description="Disordered" evidence="1">
    <location>
        <begin position="735"/>
        <end position="754"/>
    </location>
</feature>
<sequence>MYLMNVPPVAATQTKWRTCGPPGGYSLPICFNDSDSELSTRGTPISDKVQMIIESLRSTQSSLEMGDEIEENVPSGHEGHPQVCKVAMGSYVGPQSKAQGPTENQPSDVASPMNRESSDSDSDDSVDRGIEEAILEYLKEKDDHKRKAEPCLAFLQSSKIPRKSPPVPEDSKQVSDSNTFLIASSRLPKAIKAETSTPPALTPIKKHIKNRAFLNDNTVEKLDSNKSATDTSLASPTEQAKRLSKTIDKVHCSTKVEVDEESSDSSSDDGIEEAIQRYQREQKEQQNKTETVNPHAFVEESDSTSDDGIEEAIRCYQLEQIRDKSVLKPFLHNQKPFTKSFVPAVGSTSTENMKKHRLRKKKTRAEKEAKSLQHPPPSLFLPKSALLESSNGKGNGSLLFEEDGLKEQPTPAPPKVNTTAELMCAEAILDISKTVMPEAFHHSVGLSSCTPTESSLQSSPPDNRPGEESDGSSIDSEDGIEQEIRKFLEQKAEMQKLLPTATTQKPQPEEGKAKVATLKKPSRLSLTQRRRHKEGNGSVSIASGTEDNVKETSLKPGQESGPLAFSQGSQTHPIAGVCKVEQTGDKSSSLDSDEDLDTAIKDLLKTKKKSKKKTRDLKRKSRVSPREEEPHRGNDSENKKFKPDPLVKRSLLKQLEKSKEDMKDKAGLSKKSLSQHKPQSKSKEHDDEGEPAAGGQVTTLSLNARTALEMKEDSSSVDSDDSIELEIRRFLAEKAKVSTAEKSKDGDVSRNGTAAVCTALRDEDIKRENQLAEIPSICPLSGQSPPRSRPLPTPNISPDGAQSRLSSVQSCSQSPLEPADGAGAARTEQWRPGRDVAPQLERVRPVAGPNLAESIKWRQSLGLPATDTRTTSRSPFHITSSKMSETASGAPPYQSGGHKSQTPVTAWSSARTSRAPFPCSTETSVNATYRFPVFTHLSAARQPPRTPFARSLAPGHRSQRPVEGEAQSMVHMSKDKSVFVELESNRTNHVQVRSRERREGREQADLLSEIKREGESVEIDDKRVHLGRAEEEFIDEADCESANRRNPEKKQGFPTL</sequence>
<dbReference type="GeneTree" id="ENSGT00390000014118"/>
<name>A0A8C2ZXB5_CYCLU</name>
<evidence type="ECO:0000256" key="1">
    <source>
        <dbReference type="SAM" id="MobiDB-lite"/>
    </source>
</evidence>
<dbReference type="PANTHER" id="PTHR15724:SF0">
    <property type="entry name" value="PROTEIN PHOSPHATASE 1 REGULATORY SUBUNIT 26"/>
    <property type="match status" value="1"/>
</dbReference>
<feature type="compositionally biased region" description="Polar residues" evidence="1">
    <location>
        <begin position="225"/>
        <end position="238"/>
    </location>
</feature>
<keyword evidence="4" id="KW-1185">Reference proteome</keyword>
<feature type="compositionally biased region" description="Polar residues" evidence="1">
    <location>
        <begin position="96"/>
        <end position="108"/>
    </location>
</feature>
<feature type="compositionally biased region" description="Basic and acidic residues" evidence="1">
    <location>
        <begin position="993"/>
        <end position="1009"/>
    </location>
</feature>
<feature type="compositionally biased region" description="Basic and acidic residues" evidence="1">
    <location>
        <begin position="1041"/>
        <end position="1056"/>
    </location>
</feature>
<feature type="compositionally biased region" description="Polar residues" evidence="1">
    <location>
        <begin position="445"/>
        <end position="461"/>
    </location>
</feature>
<feature type="compositionally biased region" description="Low complexity" evidence="1">
    <location>
        <begin position="802"/>
        <end position="814"/>
    </location>
</feature>
<accession>A0A8C2ZXB5</accession>
<feature type="compositionally biased region" description="Basic and acidic residues" evidence="1">
    <location>
        <begin position="735"/>
        <end position="748"/>
    </location>
</feature>
<feature type="region of interest" description="Disordered" evidence="1">
    <location>
        <begin position="880"/>
        <end position="903"/>
    </location>
</feature>
<feature type="region of interest" description="Disordered" evidence="1">
    <location>
        <begin position="347"/>
        <end position="416"/>
    </location>
</feature>
<dbReference type="GO" id="GO:0004864">
    <property type="term" value="F:protein phosphatase inhibitor activity"/>
    <property type="evidence" value="ECO:0007669"/>
    <property type="project" value="InterPro"/>
</dbReference>
<feature type="compositionally biased region" description="Basic residues" evidence="1">
    <location>
        <begin position="354"/>
        <end position="364"/>
    </location>
</feature>
<reference evidence="3" key="2">
    <citation type="submission" date="2025-09" db="UniProtKB">
        <authorList>
            <consortium name="Ensembl"/>
        </authorList>
    </citation>
    <scope>IDENTIFICATION</scope>
</reference>
<feature type="region of interest" description="Disordered" evidence="1">
    <location>
        <begin position="224"/>
        <end position="245"/>
    </location>
</feature>
<feature type="compositionally biased region" description="Basic residues" evidence="1">
    <location>
        <begin position="606"/>
        <end position="623"/>
    </location>
</feature>
<reference evidence="3" key="1">
    <citation type="submission" date="2025-08" db="UniProtKB">
        <authorList>
            <consortium name="Ensembl"/>
        </authorList>
    </citation>
    <scope>IDENTIFICATION</scope>
</reference>
<feature type="region of interest" description="Disordered" evidence="1">
    <location>
        <begin position="156"/>
        <end position="176"/>
    </location>
</feature>
<dbReference type="AlphaFoldDB" id="A0A8C2ZXB5"/>
<dbReference type="Ensembl" id="ENSCLMT00005035890.1">
    <property type="protein sequence ID" value="ENSCLMP00005034477.1"/>
    <property type="gene ID" value="ENSCLMG00005016497.1"/>
</dbReference>
<feature type="domain" description="Protein phosphatase 1 regulatory subunit 26 N-terminal" evidence="2">
    <location>
        <begin position="1"/>
        <end position="149"/>
    </location>
</feature>
<feature type="domain" description="Protein phosphatase 1 regulatory subunit 26 N-terminal" evidence="2">
    <location>
        <begin position="183"/>
        <end position="288"/>
    </location>
</feature>
<feature type="region of interest" description="Disordered" evidence="1">
    <location>
        <begin position="944"/>
        <end position="967"/>
    </location>
</feature>
<feature type="region of interest" description="Disordered" evidence="1">
    <location>
        <begin position="990"/>
        <end position="1009"/>
    </location>
</feature>
<feature type="region of interest" description="Disordered" evidence="1">
    <location>
        <begin position="444"/>
        <end position="477"/>
    </location>
</feature>
<dbReference type="Pfam" id="PF15740">
    <property type="entry name" value="PPP1R26_N"/>
    <property type="match status" value="4"/>
</dbReference>
<feature type="domain" description="Protein phosphatase 1 regulatory subunit 26 N-terminal" evidence="2">
    <location>
        <begin position="581"/>
        <end position="738"/>
    </location>
</feature>
<feature type="compositionally biased region" description="Basic and acidic residues" evidence="1">
    <location>
        <begin position="654"/>
        <end position="667"/>
    </location>
</feature>
<feature type="compositionally biased region" description="Basic and acidic residues" evidence="1">
    <location>
        <begin position="624"/>
        <end position="647"/>
    </location>
</feature>
<evidence type="ECO:0000313" key="4">
    <source>
        <dbReference type="Proteomes" id="UP000694565"/>
    </source>
</evidence>